<keyword evidence="3" id="KW-1185">Reference proteome</keyword>
<feature type="transmembrane region" description="Helical" evidence="1">
    <location>
        <begin position="7"/>
        <end position="26"/>
    </location>
</feature>
<sequence>MTFFKRFLVLFTCGSVQVFFATYLLLELFGFGLGWHLAVHNIMFVPGVLVFLGSGYLTISYYFLSDDASNNALYDEFTALRYYKLATAGYVINGIGIFMLYSAQDWSSWSFELANNMIYQIAAFAWLTFGALLVWFSVGDYRESKSG</sequence>
<evidence type="ECO:0000256" key="1">
    <source>
        <dbReference type="SAM" id="Phobius"/>
    </source>
</evidence>
<comment type="caution">
    <text evidence="2">The sequence shown here is derived from an EMBL/GenBank/DDBJ whole genome shotgun (WGS) entry which is preliminary data.</text>
</comment>
<gene>
    <name evidence="2" type="ORF">B273_0889</name>
</gene>
<evidence type="ECO:0000313" key="2">
    <source>
        <dbReference type="EMBL" id="EKO36829.1"/>
    </source>
</evidence>
<proteinExistence type="predicted"/>
<feature type="transmembrane region" description="Helical" evidence="1">
    <location>
        <begin position="38"/>
        <end position="64"/>
    </location>
</feature>
<accession>K6G6N9</accession>
<dbReference type="Proteomes" id="UP000010310">
    <property type="component" value="Unassembled WGS sequence"/>
</dbReference>
<dbReference type="STRING" id="1208365.B273_0889"/>
<keyword evidence="1" id="KW-0812">Transmembrane</keyword>
<evidence type="ECO:0000313" key="3">
    <source>
        <dbReference type="Proteomes" id="UP000010310"/>
    </source>
</evidence>
<feature type="transmembrane region" description="Helical" evidence="1">
    <location>
        <begin position="85"/>
        <end position="103"/>
    </location>
</feature>
<protein>
    <submittedName>
        <fullName evidence="2">Uncharacterized protein</fullName>
    </submittedName>
</protein>
<feature type="transmembrane region" description="Helical" evidence="1">
    <location>
        <begin position="118"/>
        <end position="138"/>
    </location>
</feature>
<name>K6G6N9_9GAMM</name>
<keyword evidence="1" id="KW-1133">Transmembrane helix</keyword>
<organism evidence="2 3">
    <name type="scientific">SAR86 cluster bacterium SAR86E</name>
    <dbReference type="NCBI Taxonomy" id="1208365"/>
    <lineage>
        <taxon>Bacteria</taxon>
        <taxon>Pseudomonadati</taxon>
        <taxon>Pseudomonadota</taxon>
        <taxon>Gammaproteobacteria</taxon>
        <taxon>SAR86 cluster</taxon>
    </lineage>
</organism>
<dbReference type="AlphaFoldDB" id="K6G6N9"/>
<reference evidence="2 3" key="1">
    <citation type="submission" date="2012-09" db="EMBL/GenBank/DDBJ databases">
        <authorList>
            <person name="Dupont C.L."/>
            <person name="Rusch D.B."/>
            <person name="Lombardo M.-J."/>
            <person name="Novotny M."/>
            <person name="Yee-Greenbaum J."/>
            <person name="Laskin R."/>
        </authorList>
    </citation>
    <scope>NUCLEOTIDE SEQUENCE [LARGE SCALE GENOMIC DNA]</scope>
    <source>
        <strain evidence="2">SAR86E</strain>
    </source>
</reference>
<dbReference type="EMBL" id="AMWX01000002">
    <property type="protein sequence ID" value="EKO36829.1"/>
    <property type="molecule type" value="Genomic_DNA"/>
</dbReference>
<keyword evidence="1" id="KW-0472">Membrane</keyword>